<organism evidence="2">
    <name type="scientific">hydrothermal vent metagenome</name>
    <dbReference type="NCBI Taxonomy" id="652676"/>
    <lineage>
        <taxon>unclassified sequences</taxon>
        <taxon>metagenomes</taxon>
        <taxon>ecological metagenomes</taxon>
    </lineage>
</organism>
<dbReference type="GO" id="GO:0006109">
    <property type="term" value="P:regulation of carbohydrate metabolic process"/>
    <property type="evidence" value="ECO:0007669"/>
    <property type="project" value="InterPro"/>
</dbReference>
<feature type="non-terminal residue" evidence="2">
    <location>
        <position position="95"/>
    </location>
</feature>
<dbReference type="EMBL" id="UOFU01000195">
    <property type="protein sequence ID" value="VAX00266.1"/>
    <property type="molecule type" value="Genomic_DNA"/>
</dbReference>
<dbReference type="GO" id="GO:0000155">
    <property type="term" value="F:phosphorelay sensor kinase activity"/>
    <property type="evidence" value="ECO:0007669"/>
    <property type="project" value="InterPro"/>
</dbReference>
<proteinExistence type="predicted"/>
<feature type="domain" description="HPr(Ser) kinase/phosphorylase N-terminal" evidence="1">
    <location>
        <begin position="7"/>
        <end position="94"/>
    </location>
</feature>
<dbReference type="Pfam" id="PF02603">
    <property type="entry name" value="Hpr_kinase_N"/>
    <property type="match status" value="1"/>
</dbReference>
<dbReference type="SUPFAM" id="SSF75138">
    <property type="entry name" value="HprK N-terminal domain-like"/>
    <property type="match status" value="1"/>
</dbReference>
<accession>A0A3B1A3C7</accession>
<keyword evidence="2" id="KW-0808">Transferase</keyword>
<gene>
    <name evidence="2" type="ORF">MNBD_GAMMA20-1614</name>
</gene>
<dbReference type="InterPro" id="IPR028979">
    <property type="entry name" value="Ser_kin/Pase_Hpr-like_N_sf"/>
</dbReference>
<protein>
    <submittedName>
        <fullName evidence="2">HPr kinase/phosphorylase</fullName>
        <ecNumber evidence="2">2.7.1.-</ecNumber>
    </submittedName>
</protein>
<name>A0A3B1A3C7_9ZZZZ</name>
<evidence type="ECO:0000313" key="2">
    <source>
        <dbReference type="EMBL" id="VAX00266.1"/>
    </source>
</evidence>
<reference evidence="2" key="1">
    <citation type="submission" date="2018-06" db="EMBL/GenBank/DDBJ databases">
        <authorList>
            <person name="Zhirakovskaya E."/>
        </authorList>
    </citation>
    <scope>NUCLEOTIDE SEQUENCE</scope>
</reference>
<dbReference type="AlphaFoldDB" id="A0A3B1A3C7"/>
<dbReference type="EC" id="2.7.1.-" evidence="2"/>
<sequence>MSTRIPTVNALVQSRGQHLQLQWLAGRNGIDRALGSPAQTPGQALVGFLNLIHPNRLQVISQHELDYLDGLEAQARQDLIRHLLEALPAAIIIAE</sequence>
<dbReference type="InterPro" id="IPR011126">
    <property type="entry name" value="Hpr_kin/Pase_Hpr_N"/>
</dbReference>
<evidence type="ECO:0000259" key="1">
    <source>
        <dbReference type="Pfam" id="PF02603"/>
    </source>
</evidence>
<dbReference type="GO" id="GO:0005524">
    <property type="term" value="F:ATP binding"/>
    <property type="evidence" value="ECO:0007669"/>
    <property type="project" value="InterPro"/>
</dbReference>
<keyword evidence="2" id="KW-0418">Kinase</keyword>
<dbReference type="Gene3D" id="3.40.1390.20">
    <property type="entry name" value="HprK N-terminal domain-like"/>
    <property type="match status" value="1"/>
</dbReference>